<accession>A0A1A8GRN4</accession>
<dbReference type="AlphaFoldDB" id="A0A1A8GRN4"/>
<evidence type="ECO:0000313" key="1">
    <source>
        <dbReference type="EMBL" id="SBQ73069.1"/>
    </source>
</evidence>
<name>A0A1A8GRN4_9TELE</name>
<feature type="non-terminal residue" evidence="1">
    <location>
        <position position="1"/>
    </location>
</feature>
<feature type="non-terminal residue" evidence="1">
    <location>
        <position position="54"/>
    </location>
</feature>
<protein>
    <submittedName>
        <fullName evidence="1">Uncharacterized protein</fullName>
    </submittedName>
</protein>
<proteinExistence type="predicted"/>
<sequence>LVTFLHLKVYKFMLSLTRYSRNPNRYRNAFLHLIICEKIIVKELIGILLFCCHH</sequence>
<dbReference type="EMBL" id="HAEC01004992">
    <property type="protein sequence ID" value="SBQ73069.1"/>
    <property type="molecule type" value="Transcribed_RNA"/>
</dbReference>
<reference evidence="1" key="1">
    <citation type="submission" date="2016-05" db="EMBL/GenBank/DDBJ databases">
        <authorList>
            <person name="Lavstsen T."/>
            <person name="Jespersen J.S."/>
        </authorList>
    </citation>
    <scope>NUCLEOTIDE SEQUENCE</scope>
    <source>
        <tissue evidence="1">Brain</tissue>
    </source>
</reference>
<reference evidence="1" key="2">
    <citation type="submission" date="2016-06" db="EMBL/GenBank/DDBJ databases">
        <title>The genome of a short-lived fish provides insights into sex chromosome evolution and the genetic control of aging.</title>
        <authorList>
            <person name="Reichwald K."/>
            <person name="Felder M."/>
            <person name="Petzold A."/>
            <person name="Koch P."/>
            <person name="Groth M."/>
            <person name="Platzer M."/>
        </authorList>
    </citation>
    <scope>NUCLEOTIDE SEQUENCE</scope>
    <source>
        <tissue evidence="1">Brain</tissue>
    </source>
</reference>
<dbReference type="EMBL" id="HAEB01015755">
    <property type="protein sequence ID" value="SBQ62282.1"/>
    <property type="molecule type" value="Transcribed_RNA"/>
</dbReference>
<gene>
    <name evidence="1" type="primary">v1g219856</name>
</gene>
<organism evidence="1">
    <name type="scientific">Nothobranchius korthausae</name>
    <dbReference type="NCBI Taxonomy" id="1143690"/>
    <lineage>
        <taxon>Eukaryota</taxon>
        <taxon>Metazoa</taxon>
        <taxon>Chordata</taxon>
        <taxon>Craniata</taxon>
        <taxon>Vertebrata</taxon>
        <taxon>Euteleostomi</taxon>
        <taxon>Actinopterygii</taxon>
        <taxon>Neopterygii</taxon>
        <taxon>Teleostei</taxon>
        <taxon>Neoteleostei</taxon>
        <taxon>Acanthomorphata</taxon>
        <taxon>Ovalentaria</taxon>
        <taxon>Atherinomorphae</taxon>
        <taxon>Cyprinodontiformes</taxon>
        <taxon>Nothobranchiidae</taxon>
        <taxon>Nothobranchius</taxon>
    </lineage>
</organism>